<proteinExistence type="inferred from homology"/>
<gene>
    <name evidence="7" type="ORF">CJ205_00470</name>
</gene>
<dbReference type="EMBL" id="PNHE01000001">
    <property type="protein sequence ID" value="PMC59213.1"/>
    <property type="molecule type" value="Genomic_DNA"/>
</dbReference>
<dbReference type="SUPFAM" id="SSF100950">
    <property type="entry name" value="NagB/RpiA/CoA transferase-like"/>
    <property type="match status" value="1"/>
</dbReference>
<dbReference type="InterPro" id="IPR036390">
    <property type="entry name" value="WH_DNA-bd_sf"/>
</dbReference>
<feature type="domain" description="Sugar-binding" evidence="5">
    <location>
        <begin position="93"/>
        <end position="342"/>
    </location>
</feature>
<dbReference type="InterPro" id="IPR036388">
    <property type="entry name" value="WH-like_DNA-bd_sf"/>
</dbReference>
<reference evidence="7 8" key="1">
    <citation type="submission" date="2017-09" db="EMBL/GenBank/DDBJ databases">
        <title>Bacterial strain isolated from the female urinary microbiota.</title>
        <authorList>
            <person name="Thomas-White K."/>
            <person name="Kumar N."/>
            <person name="Forster S."/>
            <person name="Putonti C."/>
            <person name="Lawley T."/>
            <person name="Wolfe A.J."/>
        </authorList>
    </citation>
    <scope>NUCLEOTIDE SEQUENCE [LARGE SCALE GENOMIC DNA]</scope>
    <source>
        <strain evidence="7 8">UMB0852</strain>
    </source>
</reference>
<dbReference type="Gene3D" id="1.10.10.10">
    <property type="entry name" value="Winged helix-like DNA-binding domain superfamily/Winged helix DNA-binding domain"/>
    <property type="match status" value="1"/>
</dbReference>
<dbReference type="Pfam" id="PF04198">
    <property type="entry name" value="Sugar-bind"/>
    <property type="match status" value="1"/>
</dbReference>
<dbReference type="AlphaFoldDB" id="A0A2N6SQ61"/>
<dbReference type="SUPFAM" id="SSF46785">
    <property type="entry name" value="Winged helix' DNA-binding domain"/>
    <property type="match status" value="1"/>
</dbReference>
<evidence type="ECO:0000256" key="1">
    <source>
        <dbReference type="ARBA" id="ARBA00010466"/>
    </source>
</evidence>
<dbReference type="RefSeq" id="WP_102227526.1">
    <property type="nucleotide sequence ID" value="NZ_PNFY01000007.1"/>
</dbReference>
<dbReference type="GO" id="GO:0003677">
    <property type="term" value="F:DNA binding"/>
    <property type="evidence" value="ECO:0007669"/>
    <property type="project" value="UniProtKB-KW"/>
</dbReference>
<evidence type="ECO:0000259" key="5">
    <source>
        <dbReference type="Pfam" id="PF04198"/>
    </source>
</evidence>
<dbReference type="Proteomes" id="UP000235682">
    <property type="component" value="Unassembled WGS sequence"/>
</dbReference>
<dbReference type="InterPro" id="IPR037171">
    <property type="entry name" value="NagB/RpiA_transferase-like"/>
</dbReference>
<evidence type="ECO:0000256" key="4">
    <source>
        <dbReference type="ARBA" id="ARBA00023163"/>
    </source>
</evidence>
<dbReference type="Gene3D" id="3.40.50.1360">
    <property type="match status" value="1"/>
</dbReference>
<comment type="caution">
    <text evidence="7">The sequence shown here is derived from an EMBL/GenBank/DDBJ whole genome shotgun (WGS) entry which is preliminary data.</text>
</comment>
<keyword evidence="4" id="KW-0804">Transcription</keyword>
<dbReference type="Pfam" id="PF21715">
    <property type="entry name" value="CggR_N"/>
    <property type="match status" value="1"/>
</dbReference>
<keyword evidence="8" id="KW-1185">Reference proteome</keyword>
<feature type="domain" description="CggR N-terminal DNA binding" evidence="6">
    <location>
        <begin position="20"/>
        <end position="85"/>
    </location>
</feature>
<dbReference type="InterPro" id="IPR007324">
    <property type="entry name" value="Sugar-bd_dom_put"/>
</dbReference>
<evidence type="ECO:0000259" key="6">
    <source>
        <dbReference type="Pfam" id="PF21715"/>
    </source>
</evidence>
<dbReference type="InterPro" id="IPR051054">
    <property type="entry name" value="SorC_transcr_regulators"/>
</dbReference>
<organism evidence="7 8">
    <name type="scientific">Dolosicoccus paucivorans</name>
    <dbReference type="NCBI Taxonomy" id="84521"/>
    <lineage>
        <taxon>Bacteria</taxon>
        <taxon>Bacillati</taxon>
        <taxon>Bacillota</taxon>
        <taxon>Bacilli</taxon>
        <taxon>Lactobacillales</taxon>
        <taxon>Aerococcaceae</taxon>
        <taxon>Dolosicoccus</taxon>
    </lineage>
</organism>
<protein>
    <submittedName>
        <fullName evidence="7">SorC family transcriptional regulator</fullName>
    </submittedName>
</protein>
<sequence length="344" mass="38445">MYHALSIIQAVVPDISATFAQRILVLQTLKEFARPVGRRTLAKAVDLSERQLRTIIDIMRENQLVNVSNLGIELSDEGERLLLQIDFHWDEARRLTDKEEQLKQVLGVERCDIVHGDADLDKAVYSYLSQRIQQILQQQLPMNEAVVAVTGGTTLAQVGQGFDDTLSKDHQITFVPARGGVGGSYRIQSNSVAGLMAQQTNGQYIPLFLPEKLEEYTADLLLKDPNIQSIIDQSKNADCLILSVGAADVMAKRRLMTKAQYQYLKDNNAVGEAFGIFYNQQGEKVMRLPRYGMVLDDLEHIPLLLTVVAGSSKAHAVESYFKLAPKHSWLICDEGVANRILQTH</sequence>
<evidence type="ECO:0000313" key="8">
    <source>
        <dbReference type="Proteomes" id="UP000235682"/>
    </source>
</evidence>
<evidence type="ECO:0000256" key="3">
    <source>
        <dbReference type="ARBA" id="ARBA00023125"/>
    </source>
</evidence>
<evidence type="ECO:0000256" key="2">
    <source>
        <dbReference type="ARBA" id="ARBA00023015"/>
    </source>
</evidence>
<keyword evidence="2" id="KW-0805">Transcription regulation</keyword>
<keyword evidence="3" id="KW-0238">DNA-binding</keyword>
<dbReference type="OrthoDB" id="9793820at2"/>
<evidence type="ECO:0000313" key="7">
    <source>
        <dbReference type="EMBL" id="PMC59213.1"/>
    </source>
</evidence>
<comment type="similarity">
    <text evidence="1">Belongs to the SorC transcriptional regulatory family.</text>
</comment>
<dbReference type="GO" id="GO:0030246">
    <property type="term" value="F:carbohydrate binding"/>
    <property type="evidence" value="ECO:0007669"/>
    <property type="project" value="InterPro"/>
</dbReference>
<dbReference type="STRING" id="84521.SAMN04487994_100252"/>
<accession>A0A2N6SQ61</accession>
<dbReference type="PANTHER" id="PTHR34294">
    <property type="entry name" value="TRANSCRIPTIONAL REGULATOR-RELATED"/>
    <property type="match status" value="1"/>
</dbReference>
<dbReference type="PANTHER" id="PTHR34294:SF5">
    <property type="entry name" value="CENTRAL GLYCOLYTIC GENES REGULATOR"/>
    <property type="match status" value="1"/>
</dbReference>
<dbReference type="InterPro" id="IPR048715">
    <property type="entry name" value="CggR_N"/>
</dbReference>
<name>A0A2N6SQ61_9LACT</name>